<accession>A0A336NF45</accession>
<dbReference type="RefSeq" id="WP_026500633.1">
    <property type="nucleotide sequence ID" value="NZ_CACVBJ010000031.1"/>
</dbReference>
<dbReference type="EMBL" id="UFTD01000002">
    <property type="protein sequence ID" value="SSZ40892.1"/>
    <property type="molecule type" value="Genomic_DNA"/>
</dbReference>
<gene>
    <name evidence="1" type="ORF">NCTC12860_02053</name>
</gene>
<reference evidence="1 2" key="1">
    <citation type="submission" date="2018-06" db="EMBL/GenBank/DDBJ databases">
        <authorList>
            <consortium name="Pathogen Informatics"/>
            <person name="Doyle S."/>
        </authorList>
    </citation>
    <scope>NUCLEOTIDE SEQUENCE [LARGE SCALE GENOMIC DNA]</scope>
    <source>
        <strain evidence="1 2">NCTC12860</strain>
    </source>
</reference>
<dbReference type="AlphaFoldDB" id="A0A336NF45"/>
<organism evidence="1 2">
    <name type="scientific">Bartonella grahamii</name>
    <dbReference type="NCBI Taxonomy" id="33045"/>
    <lineage>
        <taxon>Bacteria</taxon>
        <taxon>Pseudomonadati</taxon>
        <taxon>Pseudomonadota</taxon>
        <taxon>Alphaproteobacteria</taxon>
        <taxon>Hyphomicrobiales</taxon>
        <taxon>Bartonellaceae</taxon>
        <taxon>Bartonella</taxon>
    </lineage>
</organism>
<evidence type="ECO:0000313" key="1">
    <source>
        <dbReference type="EMBL" id="SSZ40892.1"/>
    </source>
</evidence>
<proteinExistence type="predicted"/>
<protein>
    <submittedName>
        <fullName evidence="1">Uncharacterized protein</fullName>
    </submittedName>
</protein>
<evidence type="ECO:0000313" key="2">
    <source>
        <dbReference type="Proteomes" id="UP000253846"/>
    </source>
</evidence>
<sequence length="176" mass="21324">MFIKKSLFRSVLIIALFTTYLIFPSNGYADDNLDEFCCSKEVVRLERARSDYLYKNYNWWEQRCYNAQWIHDKYVEKTLSLPARLAKQHIKTIEQWRRLVINRNSVSRAVISNMQFEIEQMQHLDRAKRNKQHEKVSQLLDIITDVRKTIATQKEKVKRLDHEIEIVNDMLIYFYE</sequence>
<name>A0A336NF45_BARGR</name>
<dbReference type="Proteomes" id="UP000253846">
    <property type="component" value="Unassembled WGS sequence"/>
</dbReference>